<name>A0A2B7WXZ9_9EURO</name>
<evidence type="ECO:0000256" key="6">
    <source>
        <dbReference type="ARBA" id="ARBA00023004"/>
    </source>
</evidence>
<comment type="similarity">
    <text evidence="2 9">Belongs to the cytochrome P450 family.</text>
</comment>
<gene>
    <name evidence="10" type="ORF">AJ79_07908</name>
</gene>
<dbReference type="GO" id="GO:0009403">
    <property type="term" value="P:toxin biosynthetic process"/>
    <property type="evidence" value="ECO:0007669"/>
    <property type="project" value="UniProtKB-ARBA"/>
</dbReference>
<dbReference type="GO" id="GO:0004497">
    <property type="term" value="F:monooxygenase activity"/>
    <property type="evidence" value="ECO:0007669"/>
    <property type="project" value="UniProtKB-KW"/>
</dbReference>
<dbReference type="Proteomes" id="UP000223968">
    <property type="component" value="Unassembled WGS sequence"/>
</dbReference>
<protein>
    <recommendedName>
        <fullName evidence="12">Cytochrome P450 monooxygenase</fullName>
    </recommendedName>
</protein>
<dbReference type="SUPFAM" id="SSF48264">
    <property type="entry name" value="Cytochrome P450"/>
    <property type="match status" value="1"/>
</dbReference>
<dbReference type="OrthoDB" id="1470350at2759"/>
<dbReference type="GO" id="GO:0020037">
    <property type="term" value="F:heme binding"/>
    <property type="evidence" value="ECO:0007669"/>
    <property type="project" value="InterPro"/>
</dbReference>
<dbReference type="AlphaFoldDB" id="A0A2B7WXZ9"/>
<evidence type="ECO:0000256" key="4">
    <source>
        <dbReference type="ARBA" id="ARBA00022723"/>
    </source>
</evidence>
<dbReference type="PRINTS" id="PR00463">
    <property type="entry name" value="EP450I"/>
</dbReference>
<keyword evidence="7 9" id="KW-0503">Monooxygenase</keyword>
<keyword evidence="5 9" id="KW-0560">Oxidoreductase</keyword>
<dbReference type="STRING" id="1447875.A0A2B7WXZ9"/>
<comment type="caution">
    <text evidence="10">The sequence shown here is derived from an EMBL/GenBank/DDBJ whole genome shotgun (WGS) entry which is preliminary data.</text>
</comment>
<keyword evidence="3 8" id="KW-0349">Heme</keyword>
<dbReference type="PANTHER" id="PTHR24305">
    <property type="entry name" value="CYTOCHROME P450"/>
    <property type="match status" value="1"/>
</dbReference>
<evidence type="ECO:0000256" key="2">
    <source>
        <dbReference type="ARBA" id="ARBA00010617"/>
    </source>
</evidence>
<evidence type="ECO:0000256" key="8">
    <source>
        <dbReference type="PIRSR" id="PIRSR602401-1"/>
    </source>
</evidence>
<evidence type="ECO:0000256" key="5">
    <source>
        <dbReference type="ARBA" id="ARBA00023002"/>
    </source>
</evidence>
<dbReference type="GO" id="GO:0005506">
    <property type="term" value="F:iron ion binding"/>
    <property type="evidence" value="ECO:0007669"/>
    <property type="project" value="InterPro"/>
</dbReference>
<dbReference type="InterPro" id="IPR002401">
    <property type="entry name" value="Cyt_P450_E_grp-I"/>
</dbReference>
<dbReference type="InterPro" id="IPR017972">
    <property type="entry name" value="Cyt_P450_CS"/>
</dbReference>
<keyword evidence="6 8" id="KW-0408">Iron</keyword>
<dbReference type="InterPro" id="IPR001128">
    <property type="entry name" value="Cyt_P450"/>
</dbReference>
<comment type="cofactor">
    <cofactor evidence="1 8">
        <name>heme</name>
        <dbReference type="ChEBI" id="CHEBI:30413"/>
    </cofactor>
</comment>
<dbReference type="PROSITE" id="PS00086">
    <property type="entry name" value="CYTOCHROME_P450"/>
    <property type="match status" value="1"/>
</dbReference>
<dbReference type="InterPro" id="IPR050121">
    <property type="entry name" value="Cytochrome_P450_monoxygenase"/>
</dbReference>
<keyword evidence="11" id="KW-1185">Reference proteome</keyword>
<accession>A0A2B7WXZ9</accession>
<evidence type="ECO:0008006" key="12">
    <source>
        <dbReference type="Google" id="ProtNLM"/>
    </source>
</evidence>
<evidence type="ECO:0000256" key="1">
    <source>
        <dbReference type="ARBA" id="ARBA00001971"/>
    </source>
</evidence>
<evidence type="ECO:0000313" key="11">
    <source>
        <dbReference type="Proteomes" id="UP000223968"/>
    </source>
</evidence>
<dbReference type="Pfam" id="PF00067">
    <property type="entry name" value="p450"/>
    <property type="match status" value="1"/>
</dbReference>
<keyword evidence="4 8" id="KW-0479">Metal-binding</keyword>
<evidence type="ECO:0000256" key="9">
    <source>
        <dbReference type="RuleBase" id="RU000461"/>
    </source>
</evidence>
<evidence type="ECO:0000256" key="3">
    <source>
        <dbReference type="ARBA" id="ARBA00022617"/>
    </source>
</evidence>
<dbReference type="GO" id="GO:0016705">
    <property type="term" value="F:oxidoreductase activity, acting on paired donors, with incorporation or reduction of molecular oxygen"/>
    <property type="evidence" value="ECO:0007669"/>
    <property type="project" value="InterPro"/>
</dbReference>
<dbReference type="EMBL" id="PDNB01000171">
    <property type="protein sequence ID" value="PGH01470.1"/>
    <property type="molecule type" value="Genomic_DNA"/>
</dbReference>
<dbReference type="PRINTS" id="PR00385">
    <property type="entry name" value="P450"/>
</dbReference>
<organism evidence="10 11">
    <name type="scientific">Helicocarpus griseus UAMH5409</name>
    <dbReference type="NCBI Taxonomy" id="1447875"/>
    <lineage>
        <taxon>Eukaryota</taxon>
        <taxon>Fungi</taxon>
        <taxon>Dikarya</taxon>
        <taxon>Ascomycota</taxon>
        <taxon>Pezizomycotina</taxon>
        <taxon>Eurotiomycetes</taxon>
        <taxon>Eurotiomycetidae</taxon>
        <taxon>Onygenales</taxon>
        <taxon>Ajellomycetaceae</taxon>
        <taxon>Helicocarpus</taxon>
    </lineage>
</organism>
<dbReference type="PANTHER" id="PTHR24305:SF210">
    <property type="entry name" value="CYTOCHROME P450 MONOOXYGENASE ASQL-RELATED"/>
    <property type="match status" value="1"/>
</dbReference>
<evidence type="ECO:0000256" key="7">
    <source>
        <dbReference type="ARBA" id="ARBA00023033"/>
    </source>
</evidence>
<proteinExistence type="inferred from homology"/>
<feature type="binding site" description="axial binding residue" evidence="8">
    <location>
        <position position="453"/>
    </location>
    <ligand>
        <name>heme</name>
        <dbReference type="ChEBI" id="CHEBI:30413"/>
    </ligand>
    <ligandPart>
        <name>Fe</name>
        <dbReference type="ChEBI" id="CHEBI:18248"/>
    </ligandPart>
</feature>
<evidence type="ECO:0000313" key="10">
    <source>
        <dbReference type="EMBL" id="PGH01470.1"/>
    </source>
</evidence>
<dbReference type="Gene3D" id="1.10.630.10">
    <property type="entry name" value="Cytochrome P450"/>
    <property type="match status" value="1"/>
</dbReference>
<sequence>MALMSETFDYPGFNAWMAWVGAIDQYLIDTQQAIGYSLFKFFYNIYLHPLRNYPGPFLARGTHFANFFWVYKGNLHTKVKQFNAQYGDVVRIAPDMLVYTSAQAWKDICGHRKAGSGSFLKDGVWYSSVGKTQPSILSANDADHSRGRRLLAHAFSEKALREQEGLLQSYVDLLVNRVREYAVEGSPADMTRWYNYTTFDIIGDLAFGEPFGCLETRTYHPWVKVVFQAIKAMTLIRPFITLFSASVLNMVVPKKLEKARDASFEFSKEKVHRRLALQTTRPDFMTYILKHNDEKGMSIEEIEANANILIVAGSETTASLLSGCTFFLLTHPKVYQKFVDEIRGAFQHEADITVQSVSKLPYVLAVLDESLRMYPPTPNVLPRSVPQGGAIIDGKFVPEGTSVSMAYYATFRSESNFAKPDCFIPERWLGNDPQFATDKKEALQPFSFGPRNCLGKNLAYAEMRLIMAKLAWNFDMTLQRDSYDWDQQITYNVWEKKPLMVRFTPVKR</sequence>
<dbReference type="CDD" id="cd11058">
    <property type="entry name" value="CYP60B-like"/>
    <property type="match status" value="1"/>
</dbReference>
<reference evidence="10 11" key="1">
    <citation type="submission" date="2017-10" db="EMBL/GenBank/DDBJ databases">
        <title>Comparative genomics in systemic dimorphic fungi from Ajellomycetaceae.</title>
        <authorList>
            <person name="Munoz J.F."/>
            <person name="Mcewen J.G."/>
            <person name="Clay O.K."/>
            <person name="Cuomo C.A."/>
        </authorList>
    </citation>
    <scope>NUCLEOTIDE SEQUENCE [LARGE SCALE GENOMIC DNA]</scope>
    <source>
        <strain evidence="10 11">UAMH5409</strain>
    </source>
</reference>
<dbReference type="FunFam" id="1.10.630.10:FF:000047">
    <property type="entry name" value="Cytochrome P450 monooxygenase"/>
    <property type="match status" value="1"/>
</dbReference>
<dbReference type="InterPro" id="IPR036396">
    <property type="entry name" value="Cyt_P450_sf"/>
</dbReference>